<dbReference type="KEGG" id="ssau:H8M03_10105"/>
<name>A0A7G9L161_9SPHN</name>
<dbReference type="EMBL" id="CP060697">
    <property type="protein sequence ID" value="QNM82360.1"/>
    <property type="molecule type" value="Genomic_DNA"/>
</dbReference>
<sequence length="90" mass="9109">MIIAVVALIIAVATGFLDISQTRSAQAPDLSVNGASVTAKGGQTPAFDVETGSVSVGTRETNVAVPNLRVNPPDQPAATQADNSVSNEAF</sequence>
<dbReference type="RefSeq" id="WP_187479315.1">
    <property type="nucleotide sequence ID" value="NZ_CP060697.1"/>
</dbReference>
<keyword evidence="3" id="KW-1185">Reference proteome</keyword>
<protein>
    <submittedName>
        <fullName evidence="2">Uncharacterized protein</fullName>
    </submittedName>
</protein>
<organism evidence="2 3">
    <name type="scientific">Sphingomonas sabuli</name>
    <dbReference type="NCBI Taxonomy" id="2764186"/>
    <lineage>
        <taxon>Bacteria</taxon>
        <taxon>Pseudomonadati</taxon>
        <taxon>Pseudomonadota</taxon>
        <taxon>Alphaproteobacteria</taxon>
        <taxon>Sphingomonadales</taxon>
        <taxon>Sphingomonadaceae</taxon>
        <taxon>Sphingomonas</taxon>
    </lineage>
</organism>
<feature type="compositionally biased region" description="Polar residues" evidence="1">
    <location>
        <begin position="77"/>
        <end position="90"/>
    </location>
</feature>
<evidence type="ECO:0000313" key="2">
    <source>
        <dbReference type="EMBL" id="QNM82360.1"/>
    </source>
</evidence>
<evidence type="ECO:0000256" key="1">
    <source>
        <dbReference type="SAM" id="MobiDB-lite"/>
    </source>
</evidence>
<accession>A0A7G9L161</accession>
<feature type="region of interest" description="Disordered" evidence="1">
    <location>
        <begin position="66"/>
        <end position="90"/>
    </location>
</feature>
<dbReference type="AlphaFoldDB" id="A0A7G9L161"/>
<evidence type="ECO:0000313" key="3">
    <source>
        <dbReference type="Proteomes" id="UP000515861"/>
    </source>
</evidence>
<gene>
    <name evidence="2" type="ORF">H8M03_10105</name>
</gene>
<proteinExistence type="predicted"/>
<dbReference type="Proteomes" id="UP000515861">
    <property type="component" value="Chromosome"/>
</dbReference>
<reference evidence="2 3" key="1">
    <citation type="submission" date="2020-08" db="EMBL/GenBank/DDBJ databases">
        <title>Sphingomonas sp. sand1-3 16S ribosomal RNA gene Genome sequencing and assembly.</title>
        <authorList>
            <person name="Kang M."/>
        </authorList>
    </citation>
    <scope>NUCLEOTIDE SEQUENCE [LARGE SCALE GENOMIC DNA]</scope>
    <source>
        <strain evidence="3">sand1-3</strain>
    </source>
</reference>